<comment type="caution">
    <text evidence="9">The sequence shown here is derived from an EMBL/GenBank/DDBJ whole genome shotgun (WGS) entry which is preliminary data.</text>
</comment>
<keyword evidence="7" id="KW-0460">Magnesium</keyword>
<comment type="cofactor">
    <cofactor evidence="7">
        <name>Mg(2+)</name>
        <dbReference type="ChEBI" id="CHEBI:18420"/>
    </cofactor>
</comment>
<evidence type="ECO:0000259" key="8">
    <source>
        <dbReference type="SMART" id="SM00852"/>
    </source>
</evidence>
<dbReference type="Gene3D" id="3.90.105.10">
    <property type="entry name" value="Molybdopterin biosynthesis moea protein, domain 2"/>
    <property type="match status" value="1"/>
</dbReference>
<dbReference type="InterPro" id="IPR001453">
    <property type="entry name" value="MoaB/Mog_dom"/>
</dbReference>
<gene>
    <name evidence="9" type="ORF">CYJ26_03160</name>
</gene>
<dbReference type="GO" id="GO:0046872">
    <property type="term" value="F:metal ion binding"/>
    <property type="evidence" value="ECO:0007669"/>
    <property type="project" value="UniProtKB-UniRule"/>
</dbReference>
<keyword evidence="5 7" id="KW-0501">Molybdenum cofactor biosynthesis</keyword>
<dbReference type="UniPathway" id="UPA00344"/>
<keyword evidence="4 7" id="KW-0500">Molybdenum</keyword>
<comment type="catalytic activity">
    <reaction evidence="6">
        <text>adenylyl-molybdopterin + molybdate = Mo-molybdopterin + AMP + H(+)</text>
        <dbReference type="Rhea" id="RHEA:35047"/>
        <dbReference type="ChEBI" id="CHEBI:15378"/>
        <dbReference type="ChEBI" id="CHEBI:36264"/>
        <dbReference type="ChEBI" id="CHEBI:62727"/>
        <dbReference type="ChEBI" id="CHEBI:71302"/>
        <dbReference type="ChEBI" id="CHEBI:456215"/>
        <dbReference type="EC" id="2.10.1.1"/>
    </reaction>
</comment>
<dbReference type="PANTHER" id="PTHR10192">
    <property type="entry name" value="MOLYBDOPTERIN BIOSYNTHESIS PROTEIN"/>
    <property type="match status" value="1"/>
</dbReference>
<dbReference type="GO" id="GO:0005829">
    <property type="term" value="C:cytosol"/>
    <property type="evidence" value="ECO:0007669"/>
    <property type="project" value="TreeGrafter"/>
</dbReference>
<dbReference type="InterPro" id="IPR036135">
    <property type="entry name" value="MoeA_linker/N_sf"/>
</dbReference>
<dbReference type="NCBIfam" id="NF045515">
    <property type="entry name" value="Glp_gephyrin"/>
    <property type="match status" value="1"/>
</dbReference>
<evidence type="ECO:0000256" key="2">
    <source>
        <dbReference type="ARBA" id="ARBA00005046"/>
    </source>
</evidence>
<dbReference type="Gene3D" id="2.170.190.11">
    <property type="entry name" value="Molybdopterin biosynthesis moea protein, domain 3"/>
    <property type="match status" value="1"/>
</dbReference>
<proteinExistence type="inferred from homology"/>
<dbReference type="EC" id="2.10.1.1" evidence="7"/>
<dbReference type="GO" id="GO:0061599">
    <property type="term" value="F:molybdopterin molybdotransferase activity"/>
    <property type="evidence" value="ECO:0007669"/>
    <property type="project" value="UniProtKB-UniRule"/>
</dbReference>
<dbReference type="Gene3D" id="3.40.980.10">
    <property type="entry name" value="MoaB/Mog-like domain"/>
    <property type="match status" value="1"/>
</dbReference>
<evidence type="ECO:0000256" key="7">
    <source>
        <dbReference type="RuleBase" id="RU365090"/>
    </source>
</evidence>
<organism evidence="9 10">
    <name type="scientific">Actinomyces urogenitalis</name>
    <dbReference type="NCBI Taxonomy" id="103621"/>
    <lineage>
        <taxon>Bacteria</taxon>
        <taxon>Bacillati</taxon>
        <taxon>Actinomycetota</taxon>
        <taxon>Actinomycetes</taxon>
        <taxon>Actinomycetales</taxon>
        <taxon>Actinomycetaceae</taxon>
        <taxon>Actinomyces</taxon>
    </lineage>
</organism>
<dbReference type="InterPro" id="IPR005111">
    <property type="entry name" value="MoeA_C_domain_IV"/>
</dbReference>
<dbReference type="EMBL" id="PKHA01000002">
    <property type="protein sequence ID" value="PKY99144.1"/>
    <property type="molecule type" value="Genomic_DNA"/>
</dbReference>
<accession>A0A2I1KU50</accession>
<name>A0A2I1KU50_9ACTO</name>
<comment type="function">
    <text evidence="1 7">Catalyzes the insertion of molybdate into adenylated molybdopterin with the concomitant release of AMP.</text>
</comment>
<evidence type="ECO:0000256" key="1">
    <source>
        <dbReference type="ARBA" id="ARBA00002901"/>
    </source>
</evidence>
<dbReference type="CDD" id="cd00887">
    <property type="entry name" value="MoeA"/>
    <property type="match status" value="1"/>
</dbReference>
<feature type="domain" description="MoaB/Mog" evidence="8">
    <location>
        <begin position="187"/>
        <end position="344"/>
    </location>
</feature>
<comment type="similarity">
    <text evidence="3 7">Belongs to the MoeA family.</text>
</comment>
<evidence type="ECO:0000313" key="9">
    <source>
        <dbReference type="EMBL" id="PKY99144.1"/>
    </source>
</evidence>
<dbReference type="InterPro" id="IPR036688">
    <property type="entry name" value="MoeA_C_domain_IV_sf"/>
</dbReference>
<dbReference type="Pfam" id="PF03454">
    <property type="entry name" value="MoeA_C"/>
    <property type="match status" value="1"/>
</dbReference>
<dbReference type="PANTHER" id="PTHR10192:SF5">
    <property type="entry name" value="GEPHYRIN"/>
    <property type="match status" value="1"/>
</dbReference>
<evidence type="ECO:0000313" key="10">
    <source>
        <dbReference type="Proteomes" id="UP000234778"/>
    </source>
</evidence>
<evidence type="ECO:0000256" key="3">
    <source>
        <dbReference type="ARBA" id="ARBA00010763"/>
    </source>
</evidence>
<sequence>MPQMIPVEDYVAKVLAPLRPLASVELPLAQAHGLVLAEDVTAALPVPPWTNSAMDGYALRAADTAGATTSTPVMLAVTGDVPAGAVPPALQAGTAMRIMTGAMLPEGADAVVKVEDTDQQAGHHPLPSQVAIRAEACVGLSVRTAGEDVAVGDPVLGAGTLLSATAISALASVGRSRVRVLPRVRVAVVSTGSELVEPEDTLRPGTIPDSNSLLLAGLVEEAGGRVTFTARAADTVESLETVLAEAAGQADLVLTSGGVSAGAFDPLKMLGQADPGRLRALAGAELSFAKVAMQPGKPQGHGTLHTRQDAQAGPGREVPILMLPGNPVSVLVSFTLIVVPALARLGGFDGVATSCDADPATRPVTPALARAATAWRSPAGRRQHLAVRAVSAPQAAAGQEASPVSCDPTSQPLWVAPAHHLGSGSHLVASLARAEALAVVPAEAEGVSQGDQVRLLALSAPPVPGAGRLPSCGQ</sequence>
<evidence type="ECO:0000256" key="4">
    <source>
        <dbReference type="ARBA" id="ARBA00022505"/>
    </source>
</evidence>
<keyword evidence="7" id="KW-0479">Metal-binding</keyword>
<dbReference type="InterPro" id="IPR005110">
    <property type="entry name" value="MoeA_linker/N"/>
</dbReference>
<dbReference type="InterPro" id="IPR038987">
    <property type="entry name" value="MoeA-like"/>
</dbReference>
<protein>
    <recommendedName>
        <fullName evidence="7">Molybdopterin molybdenumtransferase</fullName>
        <ecNumber evidence="7">2.10.1.1</ecNumber>
    </recommendedName>
</protein>
<evidence type="ECO:0000256" key="6">
    <source>
        <dbReference type="ARBA" id="ARBA00047317"/>
    </source>
</evidence>
<dbReference type="FunFam" id="2.170.190.11:FF:000001">
    <property type="entry name" value="Molybdopterin molybdenumtransferase"/>
    <property type="match status" value="1"/>
</dbReference>
<dbReference type="SUPFAM" id="SSF53218">
    <property type="entry name" value="Molybdenum cofactor biosynthesis proteins"/>
    <property type="match status" value="1"/>
</dbReference>
<dbReference type="Pfam" id="PF03453">
    <property type="entry name" value="MoeA_N"/>
    <property type="match status" value="1"/>
</dbReference>
<dbReference type="Gene3D" id="2.40.340.10">
    <property type="entry name" value="MoeA, C-terminal, domain IV"/>
    <property type="match status" value="1"/>
</dbReference>
<dbReference type="SUPFAM" id="SSF63882">
    <property type="entry name" value="MoeA N-terminal region -like"/>
    <property type="match status" value="1"/>
</dbReference>
<dbReference type="GO" id="GO:0006777">
    <property type="term" value="P:Mo-molybdopterin cofactor biosynthetic process"/>
    <property type="evidence" value="ECO:0007669"/>
    <property type="project" value="UniProtKB-UniRule"/>
</dbReference>
<keyword evidence="7 9" id="KW-0808">Transferase</keyword>
<dbReference type="SMART" id="SM00852">
    <property type="entry name" value="MoCF_biosynth"/>
    <property type="match status" value="1"/>
</dbReference>
<evidence type="ECO:0000256" key="5">
    <source>
        <dbReference type="ARBA" id="ARBA00023150"/>
    </source>
</evidence>
<dbReference type="SUPFAM" id="SSF63867">
    <property type="entry name" value="MoeA C-terminal domain-like"/>
    <property type="match status" value="1"/>
</dbReference>
<dbReference type="Proteomes" id="UP000234778">
    <property type="component" value="Unassembled WGS sequence"/>
</dbReference>
<reference evidence="9 10" key="1">
    <citation type="submission" date="2017-12" db="EMBL/GenBank/DDBJ databases">
        <title>Phylogenetic diversity of female urinary microbiome.</title>
        <authorList>
            <person name="Thomas-White K."/>
            <person name="Wolfe A.J."/>
        </authorList>
    </citation>
    <scope>NUCLEOTIDE SEQUENCE [LARGE SCALE GENOMIC DNA]</scope>
    <source>
        <strain evidence="9 10">UMB0319</strain>
    </source>
</reference>
<comment type="pathway">
    <text evidence="2 7">Cofactor biosynthesis; molybdopterin biosynthesis.</text>
</comment>
<dbReference type="AlphaFoldDB" id="A0A2I1KU50"/>
<dbReference type="InterPro" id="IPR036425">
    <property type="entry name" value="MoaB/Mog-like_dom_sf"/>
</dbReference>
<dbReference type="Pfam" id="PF00994">
    <property type="entry name" value="MoCF_biosynth"/>
    <property type="match status" value="1"/>
</dbReference>